<feature type="region of interest" description="Disordered" evidence="1">
    <location>
        <begin position="343"/>
        <end position="413"/>
    </location>
</feature>
<organism evidence="2 3">
    <name type="scientific">Priapulus caudatus</name>
    <name type="common">Priapulid worm</name>
    <dbReference type="NCBI Taxonomy" id="37621"/>
    <lineage>
        <taxon>Eukaryota</taxon>
        <taxon>Metazoa</taxon>
        <taxon>Ecdysozoa</taxon>
        <taxon>Scalidophora</taxon>
        <taxon>Priapulida</taxon>
        <taxon>Priapulimorpha</taxon>
        <taxon>Priapulimorphida</taxon>
        <taxon>Priapulidae</taxon>
        <taxon>Priapulus</taxon>
    </lineage>
</organism>
<evidence type="ECO:0000256" key="1">
    <source>
        <dbReference type="SAM" id="MobiDB-lite"/>
    </source>
</evidence>
<dbReference type="GeneID" id="106821402"/>
<accession>A0ABM1FB35</accession>
<evidence type="ECO:0000313" key="3">
    <source>
        <dbReference type="RefSeq" id="XP_014681656.1"/>
    </source>
</evidence>
<feature type="region of interest" description="Disordered" evidence="1">
    <location>
        <begin position="547"/>
        <end position="569"/>
    </location>
</feature>
<feature type="compositionally biased region" description="Basic and acidic residues" evidence="1">
    <location>
        <begin position="553"/>
        <end position="563"/>
    </location>
</feature>
<feature type="region of interest" description="Disordered" evidence="1">
    <location>
        <begin position="80"/>
        <end position="117"/>
    </location>
</feature>
<dbReference type="Proteomes" id="UP000695022">
    <property type="component" value="Unplaced"/>
</dbReference>
<reference evidence="3" key="1">
    <citation type="submission" date="2025-08" db="UniProtKB">
        <authorList>
            <consortium name="RefSeq"/>
        </authorList>
    </citation>
    <scope>IDENTIFICATION</scope>
</reference>
<keyword evidence="2" id="KW-1185">Reference proteome</keyword>
<proteinExistence type="predicted"/>
<gene>
    <name evidence="3" type="primary">LOC106821402</name>
</gene>
<feature type="compositionally biased region" description="Polar residues" evidence="1">
    <location>
        <begin position="99"/>
        <end position="113"/>
    </location>
</feature>
<feature type="compositionally biased region" description="Basic and acidic residues" evidence="1">
    <location>
        <begin position="374"/>
        <end position="387"/>
    </location>
</feature>
<feature type="region of interest" description="Disordered" evidence="1">
    <location>
        <begin position="1"/>
        <end position="34"/>
    </location>
</feature>
<feature type="region of interest" description="Disordered" evidence="1">
    <location>
        <begin position="243"/>
        <end position="283"/>
    </location>
</feature>
<dbReference type="RefSeq" id="XP_014681656.1">
    <property type="nucleotide sequence ID" value="XM_014826170.1"/>
</dbReference>
<name>A0ABM1FB35_PRICU</name>
<feature type="compositionally biased region" description="Basic and acidic residues" evidence="1">
    <location>
        <begin position="22"/>
        <end position="34"/>
    </location>
</feature>
<protein>
    <submittedName>
        <fullName evidence="3">Uncharacterized protein LOC106821402</fullName>
    </submittedName>
</protein>
<sequence>MLDVEMAPTPAGTTCENGKAPNPERRDSRQESSRAETLLILDAFLRRSLSSNDTSPLRCFYENDFPTIAEFVGNEKAKSAPATTLSEAGQDKNGVSAAEISNGTAPTKRSTSPVKRRDIAAQMRRTAIRPRSYSEAVRCLAPPTGKRCQSLDSKLPYSVNVAADSPSKSSKKWPLTALFQQIRFGRKLRKMESREKNALKKSRSLPSAPGAVLLSDASDASMGNGAKGGMAQHARMVPSSMAMGEEVAQGTPTHKGLSDTSPSTSISDEEAETNASNRKKKSMLSRLKSSFSLGMRDSNLSKSAPDEKGKRKFSFYSFTSKAKKSYQKEEEEEERAAVKEKRRLAPALPETGGAAPSVIPDVESDDELVVADGSSRRASDHVDRTSESARSSTPASNDRLAPPGTPTRPAGFKDVLERVDSTKGLDCILLDDDGLDPSIRRERRVSMSSLSAVDPDRLVGSPTPSEPIAVPSSLHPPRVFTQKVSPVYADSYPFYEQTPEEKCEIAAKIAAKLEQLCMRQETHGAMSPRSSREMDMYQRIMEQLKSNTMSTQDTRETRSDSFRDCGGTDGPSSLEKEICDQINLNIEAVSTDRLSKVIQPRAILDLISNDSYVQFSQTADDQAMDSRHQDRLTQLALVFGLTKLALLAVGIGSTAAKQMKSYFTQYIQDKFAEIVVGPEGWEMVMKDEECSSQSSSEEGDMPID</sequence>
<evidence type="ECO:0000313" key="2">
    <source>
        <dbReference type="Proteomes" id="UP000695022"/>
    </source>
</evidence>